<dbReference type="GO" id="GO:0031505">
    <property type="term" value="P:fungal-type cell wall organization"/>
    <property type="evidence" value="ECO:0007669"/>
    <property type="project" value="TreeGrafter"/>
</dbReference>
<evidence type="ECO:0000256" key="8">
    <source>
        <dbReference type="ARBA" id="ARBA00023316"/>
    </source>
</evidence>
<protein>
    <recommendedName>
        <fullName evidence="11">GH16 domain-containing protein</fullName>
    </recommendedName>
</protein>
<name>A0A8S0VR95_CYCAE</name>
<dbReference type="InterPro" id="IPR013320">
    <property type="entry name" value="ConA-like_dom_sf"/>
</dbReference>
<dbReference type="Proteomes" id="UP000467700">
    <property type="component" value="Unassembled WGS sequence"/>
</dbReference>
<feature type="region of interest" description="Disordered" evidence="9">
    <location>
        <begin position="124"/>
        <end position="179"/>
    </location>
</feature>
<dbReference type="PANTHER" id="PTHR31361">
    <property type="entry name" value="BETA-GLUCAN SYNTHESIS-ASSOCIATED PROTEIN KRE6-RELATED"/>
    <property type="match status" value="1"/>
</dbReference>
<feature type="compositionally biased region" description="Low complexity" evidence="9">
    <location>
        <begin position="124"/>
        <end position="137"/>
    </location>
</feature>
<reference evidence="12 13" key="1">
    <citation type="submission" date="2020-01" db="EMBL/GenBank/DDBJ databases">
        <authorList>
            <person name="Gupta K D."/>
        </authorList>
    </citation>
    <scope>NUCLEOTIDE SEQUENCE [LARGE SCALE GENOMIC DNA]</scope>
</reference>
<sequence>MCRHVGTLTIPDTAYGEAQGQGGEKEDSLILKTFDILLEVYQTQELQDELGGLCALVPLASICSPTFGCAITPDLFAHPRLRLAHSFNHQLTTPPPLLFSCYMSGIPRTSASATSLLLPHDLESAGSASRRGSGQQSLAEKYSLSPSPKTWGMPLDLQTSEPDDYLHNPDPRRDRLSDRGGSIFTSRGLANLGCLFILAAGLIMLFAGYPILSHFMTPILTTQGGFNLGGINATGQIPSFGNNFGLIDRDTPKEAYTKKSYLSNEELVLVFSDEFNEDGRSFYPGDDPFWEAVDLHYWGTNDLEWYDPNQPTTKDGALRLTIEVVDPITNHDMDYRSGMIQSWNKFCFTGGLIEAAVTLPGNTRSSGFWPAVWAMGNLGRAGFGGSLDGMWPYTYEACDVGTLPNQTYPGRREPLAATQNGDPSKEGVLSYLPGQRLSGCTCPGESHPGPMRTDGSYVGRAAPEIDVFEALVDGDGGKVSLSSQWAPYNAEYNWLNTTENIAIYDTAGTVLNTYKGGVYQQTTSGLALTNQDCYELGTKCFSVYGFEYKPGFDDSYIAWINDGKLSWRLGGAGMGPDPLTEIDARPVPQEPMYIIANLGFSPNFGHLDLDNLIFPATMSIDYIRVYQTKDAINIGCDPPRFPTARYIETYKELYTNPNISTWEQSGQPWPKNRLANGGTC</sequence>
<dbReference type="PROSITE" id="PS51762">
    <property type="entry name" value="GH16_2"/>
    <property type="match status" value="1"/>
</dbReference>
<keyword evidence="6 10" id="KW-0472">Membrane</keyword>
<dbReference type="Pfam" id="PF03935">
    <property type="entry name" value="SKN1_KRE6_Sbg1"/>
    <property type="match status" value="1"/>
</dbReference>
<evidence type="ECO:0000313" key="13">
    <source>
        <dbReference type="Proteomes" id="UP000467700"/>
    </source>
</evidence>
<proteinExistence type="inferred from homology"/>
<dbReference type="GO" id="GO:0006078">
    <property type="term" value="P:(1-&gt;6)-beta-D-glucan biosynthetic process"/>
    <property type="evidence" value="ECO:0007669"/>
    <property type="project" value="TreeGrafter"/>
</dbReference>
<dbReference type="SUPFAM" id="SSF49899">
    <property type="entry name" value="Concanavalin A-like lectins/glucanases"/>
    <property type="match status" value="1"/>
</dbReference>
<evidence type="ECO:0000256" key="2">
    <source>
        <dbReference type="ARBA" id="ARBA00010962"/>
    </source>
</evidence>
<organism evidence="12 13">
    <name type="scientific">Cyclocybe aegerita</name>
    <name type="common">Black poplar mushroom</name>
    <name type="synonym">Agrocybe aegerita</name>
    <dbReference type="NCBI Taxonomy" id="1973307"/>
    <lineage>
        <taxon>Eukaryota</taxon>
        <taxon>Fungi</taxon>
        <taxon>Dikarya</taxon>
        <taxon>Basidiomycota</taxon>
        <taxon>Agaricomycotina</taxon>
        <taxon>Agaricomycetes</taxon>
        <taxon>Agaricomycetidae</taxon>
        <taxon>Agaricales</taxon>
        <taxon>Agaricineae</taxon>
        <taxon>Bolbitiaceae</taxon>
        <taxon>Cyclocybe</taxon>
    </lineage>
</organism>
<keyword evidence="4" id="KW-0735">Signal-anchor</keyword>
<dbReference type="GO" id="GO:0005789">
    <property type="term" value="C:endoplasmic reticulum membrane"/>
    <property type="evidence" value="ECO:0007669"/>
    <property type="project" value="TreeGrafter"/>
</dbReference>
<dbReference type="InterPro" id="IPR000757">
    <property type="entry name" value="Beta-glucanase-like"/>
</dbReference>
<keyword evidence="5 10" id="KW-1133">Transmembrane helix</keyword>
<dbReference type="InterPro" id="IPR005629">
    <property type="entry name" value="Skn1/Kre6/Sbg1"/>
</dbReference>
<evidence type="ECO:0000256" key="1">
    <source>
        <dbReference type="ARBA" id="ARBA00004606"/>
    </source>
</evidence>
<feature type="compositionally biased region" description="Basic and acidic residues" evidence="9">
    <location>
        <begin position="164"/>
        <end position="178"/>
    </location>
</feature>
<feature type="domain" description="GH16" evidence="11">
    <location>
        <begin position="238"/>
        <end position="631"/>
    </location>
</feature>
<dbReference type="PANTHER" id="PTHR31361:SF1">
    <property type="entry name" value="BETA-GLUCAN SYNTHESIS-ASSOCIATED PROTEIN KRE6-RELATED"/>
    <property type="match status" value="1"/>
</dbReference>
<comment type="caution">
    <text evidence="12">The sequence shown here is derived from an EMBL/GenBank/DDBJ whole genome shotgun (WGS) entry which is preliminary data.</text>
</comment>
<evidence type="ECO:0000256" key="5">
    <source>
        <dbReference type="ARBA" id="ARBA00022989"/>
    </source>
</evidence>
<accession>A0A8S0VR95</accession>
<comment type="subcellular location">
    <subcellularLocation>
        <location evidence="1">Membrane</location>
        <topology evidence="1">Single-pass type II membrane protein</topology>
    </subcellularLocation>
</comment>
<gene>
    <name evidence="12" type="ORF">AAE3_LOCUS4683</name>
</gene>
<dbReference type="OrthoDB" id="412647at2759"/>
<keyword evidence="13" id="KW-1185">Reference proteome</keyword>
<dbReference type="AlphaFoldDB" id="A0A8S0VR95"/>
<evidence type="ECO:0000256" key="4">
    <source>
        <dbReference type="ARBA" id="ARBA00022968"/>
    </source>
</evidence>
<evidence type="ECO:0000256" key="10">
    <source>
        <dbReference type="SAM" id="Phobius"/>
    </source>
</evidence>
<evidence type="ECO:0000256" key="6">
    <source>
        <dbReference type="ARBA" id="ARBA00023136"/>
    </source>
</evidence>
<evidence type="ECO:0000256" key="9">
    <source>
        <dbReference type="SAM" id="MobiDB-lite"/>
    </source>
</evidence>
<keyword evidence="3 10" id="KW-0812">Transmembrane</keyword>
<dbReference type="GO" id="GO:0015926">
    <property type="term" value="F:glucosidase activity"/>
    <property type="evidence" value="ECO:0007669"/>
    <property type="project" value="TreeGrafter"/>
</dbReference>
<comment type="similarity">
    <text evidence="2">Belongs to the SKN1/KRE6 family.</text>
</comment>
<keyword evidence="7" id="KW-0325">Glycoprotein</keyword>
<dbReference type="Gene3D" id="2.60.120.200">
    <property type="match status" value="2"/>
</dbReference>
<dbReference type="FunFam" id="2.60.120.200:FF:000259">
    <property type="entry name" value="Chromosome 9, whole genome shotgun sequence"/>
    <property type="match status" value="1"/>
</dbReference>
<keyword evidence="8" id="KW-0961">Cell wall biogenesis/degradation</keyword>
<feature type="transmembrane region" description="Helical" evidence="10">
    <location>
        <begin position="189"/>
        <end position="212"/>
    </location>
</feature>
<dbReference type="EMBL" id="CACVBS010000036">
    <property type="protein sequence ID" value="CAA7262695.1"/>
    <property type="molecule type" value="Genomic_DNA"/>
</dbReference>
<evidence type="ECO:0000256" key="3">
    <source>
        <dbReference type="ARBA" id="ARBA00022692"/>
    </source>
</evidence>
<evidence type="ECO:0000256" key="7">
    <source>
        <dbReference type="ARBA" id="ARBA00023180"/>
    </source>
</evidence>
<evidence type="ECO:0000313" key="12">
    <source>
        <dbReference type="EMBL" id="CAA7262695.1"/>
    </source>
</evidence>
<dbReference type="GO" id="GO:0005886">
    <property type="term" value="C:plasma membrane"/>
    <property type="evidence" value="ECO:0007669"/>
    <property type="project" value="TreeGrafter"/>
</dbReference>
<dbReference type="CDD" id="cd02180">
    <property type="entry name" value="GH16_fungal_KRE6_glucanase"/>
    <property type="match status" value="1"/>
</dbReference>
<evidence type="ECO:0000259" key="11">
    <source>
        <dbReference type="PROSITE" id="PS51762"/>
    </source>
</evidence>